<evidence type="ECO:0000256" key="10">
    <source>
        <dbReference type="PIRSR" id="PIRSR000138-2"/>
    </source>
</evidence>
<name>A0A1S3ITJ9_LINAN</name>
<dbReference type="SUPFAM" id="SSF51395">
    <property type="entry name" value="FMN-linked oxidoreductases"/>
    <property type="match status" value="1"/>
</dbReference>
<dbReference type="OrthoDB" id="6274671at2759"/>
<feature type="binding site" evidence="10">
    <location>
        <position position="266"/>
    </location>
    <ligand>
        <name>FMN</name>
        <dbReference type="ChEBI" id="CHEBI:58210"/>
    </ligand>
</feature>
<keyword evidence="3 10" id="KW-0285">Flavoprotein</keyword>
<evidence type="ECO:0000256" key="9">
    <source>
        <dbReference type="PIRSR" id="PIRSR000138-1"/>
    </source>
</evidence>
<evidence type="ECO:0000256" key="4">
    <source>
        <dbReference type="ARBA" id="ARBA00022643"/>
    </source>
</evidence>
<dbReference type="InterPro" id="IPR000262">
    <property type="entry name" value="FMN-dep_DH"/>
</dbReference>
<comment type="catalytic activity">
    <reaction evidence="8">
        <text>2-hydroxyoctanoate + O2 = 2-oxooctanoate + H2O2</text>
        <dbReference type="Rhea" id="RHEA:67940"/>
        <dbReference type="ChEBI" id="CHEBI:15379"/>
        <dbReference type="ChEBI" id="CHEBI:16240"/>
        <dbReference type="ChEBI" id="CHEBI:133514"/>
        <dbReference type="ChEBI" id="CHEBI:176689"/>
    </reaction>
    <physiologicalReaction direction="left-to-right" evidence="8">
        <dbReference type="Rhea" id="RHEA:67941"/>
    </physiologicalReaction>
</comment>
<dbReference type="Pfam" id="PF01070">
    <property type="entry name" value="FMN_dh"/>
    <property type="match status" value="1"/>
</dbReference>
<proteinExistence type="inferred from homology"/>
<sequence>MYSAMGTFVVLIALMTSTVTVCSVSRRFVNVQDFKECAKDNLHPHAYKYIESVFTRGQTHDENIDAFKTFRLRPRHLRDVSHIDTSTTVQGQAVDIPIGISPSAFHKWFHPEGVIGTASGAAAKNALMILSEVTGTPLEEVDRAVPHGHRWMQAYMVKPRSDMLRHIRRVEAAGYKAIVLTIDEVALRRITYSNFEYPASFDYVNVPRPVIGGSVGDVENQIDTVTWDDVDWLKNVTRLPIILKGILTPEDAELAVRHGVDGVYVSNHGGRTLDGTTATINALWDVVRAVRGRCEIYLDGGIRNGRDVYTALALGAQAVFIGRPAIYGLATNGSQGVQDVLDILTNELESTMALTGVTRVCDISPSYVVKQSYYENQFPSNRFSAKFFG</sequence>
<feature type="binding site" evidence="10">
    <location>
        <begin position="102"/>
        <end position="104"/>
    </location>
    <ligand>
        <name>FMN</name>
        <dbReference type="ChEBI" id="CHEBI:58210"/>
    </ligand>
</feature>
<feature type="binding site" evidence="10">
    <location>
        <position position="155"/>
    </location>
    <ligand>
        <name>glyoxylate</name>
        <dbReference type="ChEBI" id="CHEBI:36655"/>
    </ligand>
</feature>
<dbReference type="STRING" id="7574.A0A1S3ITJ9"/>
<dbReference type="GO" id="GO:0010181">
    <property type="term" value="F:FMN binding"/>
    <property type="evidence" value="ECO:0007669"/>
    <property type="project" value="InterPro"/>
</dbReference>
<evidence type="ECO:0000259" key="12">
    <source>
        <dbReference type="PROSITE" id="PS51349"/>
    </source>
</evidence>
<feature type="active site" description="Proton acceptor" evidence="9">
    <location>
        <position position="268"/>
    </location>
</feature>
<feature type="binding site" evidence="10">
    <location>
        <position position="49"/>
    </location>
    <ligand>
        <name>glyoxylate</name>
        <dbReference type="ChEBI" id="CHEBI:36655"/>
    </ligand>
</feature>
<dbReference type="InterPro" id="IPR013785">
    <property type="entry name" value="Aldolase_TIM"/>
</dbReference>
<evidence type="ECO:0000256" key="5">
    <source>
        <dbReference type="ARBA" id="ARBA00023002"/>
    </source>
</evidence>
<dbReference type="PROSITE" id="PS51349">
    <property type="entry name" value="FMN_HYDROXY_ACID_DH_2"/>
    <property type="match status" value="1"/>
</dbReference>
<feature type="binding site" evidence="10">
    <location>
        <begin position="299"/>
        <end position="303"/>
    </location>
    <ligand>
        <name>FMN</name>
        <dbReference type="ChEBI" id="CHEBI:58210"/>
    </ligand>
</feature>
<dbReference type="Proteomes" id="UP000085678">
    <property type="component" value="Unplaced"/>
</dbReference>
<evidence type="ECO:0000256" key="6">
    <source>
        <dbReference type="ARBA" id="ARBA00024042"/>
    </source>
</evidence>
<keyword evidence="11" id="KW-0732">Signal</keyword>
<dbReference type="PANTHER" id="PTHR10578:SF107">
    <property type="entry name" value="2-HYDROXYACID OXIDASE 1"/>
    <property type="match status" value="1"/>
</dbReference>
<feature type="binding site" evidence="10">
    <location>
        <position position="153"/>
    </location>
    <ligand>
        <name>FMN</name>
        <dbReference type="ChEBI" id="CHEBI:58210"/>
    </ligand>
</feature>
<dbReference type="GO" id="GO:0003973">
    <property type="term" value="F:(S)-2-hydroxy-acid oxidase activity"/>
    <property type="evidence" value="ECO:0007669"/>
    <property type="project" value="UniProtKB-EC"/>
</dbReference>
<protein>
    <recommendedName>
        <fullName evidence="2">(S)-2-hydroxy-acid oxidase</fullName>
        <ecNumber evidence="2">1.1.3.15</ecNumber>
    </recommendedName>
</protein>
<feature type="domain" description="FMN hydroxy acid dehydrogenase" evidence="12">
    <location>
        <begin position="23"/>
        <end position="373"/>
    </location>
</feature>
<dbReference type="AlphaFoldDB" id="A0A1S3ITJ9"/>
<keyword evidence="4 10" id="KW-0288">FMN</keyword>
<feature type="binding site" evidence="10">
    <location>
        <position position="271"/>
    </location>
    <ligand>
        <name>glyoxylate</name>
        <dbReference type="ChEBI" id="CHEBI:36655"/>
    </ligand>
</feature>
<dbReference type="InterPro" id="IPR012133">
    <property type="entry name" value="Alpha-hydoxy_acid_DH_FMN"/>
</dbReference>
<keyword evidence="5" id="KW-0560">Oxidoreductase</keyword>
<evidence type="ECO:0000313" key="13">
    <source>
        <dbReference type="Proteomes" id="UP000085678"/>
    </source>
</evidence>
<dbReference type="GeneID" id="106167335"/>
<evidence type="ECO:0000313" key="14">
    <source>
        <dbReference type="RefSeq" id="XP_013401535.1"/>
    </source>
</evidence>
<accession>A0A1S3ITJ9</accession>
<evidence type="ECO:0000256" key="8">
    <source>
        <dbReference type="ARBA" id="ARBA00029327"/>
    </source>
</evidence>
<evidence type="ECO:0000256" key="2">
    <source>
        <dbReference type="ARBA" id="ARBA00013087"/>
    </source>
</evidence>
<dbReference type="Gene3D" id="3.20.20.70">
    <property type="entry name" value="Aldolase class I"/>
    <property type="match status" value="1"/>
</dbReference>
<feature type="binding site" evidence="10">
    <location>
        <position position="244"/>
    </location>
    <ligand>
        <name>FMN</name>
        <dbReference type="ChEBI" id="CHEBI:58210"/>
    </ligand>
</feature>
<dbReference type="EC" id="1.1.3.15" evidence="2"/>
<feature type="binding site" evidence="10">
    <location>
        <begin position="322"/>
        <end position="323"/>
    </location>
    <ligand>
        <name>FMN</name>
        <dbReference type="ChEBI" id="CHEBI:58210"/>
    </ligand>
</feature>
<dbReference type="PANTHER" id="PTHR10578">
    <property type="entry name" value="S -2-HYDROXY-ACID OXIDASE-RELATED"/>
    <property type="match status" value="1"/>
</dbReference>
<dbReference type="InterPro" id="IPR037396">
    <property type="entry name" value="FMN_HAD"/>
</dbReference>
<feature type="binding site" evidence="10">
    <location>
        <position position="181"/>
    </location>
    <ligand>
        <name>FMN</name>
        <dbReference type="ChEBI" id="CHEBI:58210"/>
    </ligand>
</feature>
<dbReference type="PIRSF" id="PIRSF000138">
    <property type="entry name" value="Al-hdrx_acd_dh"/>
    <property type="match status" value="1"/>
</dbReference>
<feature type="binding site" evidence="10">
    <location>
        <position position="131"/>
    </location>
    <ligand>
        <name>FMN</name>
        <dbReference type="ChEBI" id="CHEBI:58210"/>
    </ligand>
</feature>
<comment type="catalytic activity">
    <reaction evidence="7">
        <text>a (2S)-2-hydroxycarboxylate + O2 = a 2-oxocarboxylate + H2O2</text>
        <dbReference type="Rhea" id="RHEA:16789"/>
        <dbReference type="ChEBI" id="CHEBI:15379"/>
        <dbReference type="ChEBI" id="CHEBI:16240"/>
        <dbReference type="ChEBI" id="CHEBI:35179"/>
        <dbReference type="ChEBI" id="CHEBI:58123"/>
        <dbReference type="EC" id="1.1.3.15"/>
    </reaction>
    <physiologicalReaction direction="left-to-right" evidence="7">
        <dbReference type="Rhea" id="RHEA:16790"/>
    </physiologicalReaction>
</comment>
<dbReference type="CDD" id="cd02809">
    <property type="entry name" value="alpha_hydroxyacid_oxid_FMN"/>
    <property type="match status" value="1"/>
</dbReference>
<feature type="signal peptide" evidence="11">
    <location>
        <begin position="1"/>
        <end position="20"/>
    </location>
</feature>
<dbReference type="RefSeq" id="XP_013401535.1">
    <property type="nucleotide sequence ID" value="XM_013546081.1"/>
</dbReference>
<feature type="chain" id="PRO_5010386933" description="(S)-2-hydroxy-acid oxidase" evidence="11">
    <location>
        <begin position="21"/>
        <end position="389"/>
    </location>
</feature>
<dbReference type="FunFam" id="3.20.20.70:FF:000056">
    <property type="entry name" value="hydroxyacid oxidase 2"/>
    <property type="match status" value="1"/>
</dbReference>
<dbReference type="InParanoid" id="A0A1S3ITJ9"/>
<organism evidence="13 14">
    <name type="scientific">Lingula anatina</name>
    <name type="common">Brachiopod</name>
    <name type="synonym">Lingula unguis</name>
    <dbReference type="NCBI Taxonomy" id="7574"/>
    <lineage>
        <taxon>Eukaryota</taxon>
        <taxon>Metazoa</taxon>
        <taxon>Spiralia</taxon>
        <taxon>Lophotrochozoa</taxon>
        <taxon>Brachiopoda</taxon>
        <taxon>Linguliformea</taxon>
        <taxon>Lingulata</taxon>
        <taxon>Lingulida</taxon>
        <taxon>Linguloidea</taxon>
        <taxon>Lingulidae</taxon>
        <taxon>Lingula</taxon>
    </lineage>
</organism>
<comment type="cofactor">
    <cofactor evidence="1">
        <name>FMN</name>
        <dbReference type="ChEBI" id="CHEBI:58210"/>
    </cofactor>
</comment>
<gene>
    <name evidence="14" type="primary">LOC106167335</name>
</gene>
<evidence type="ECO:0000256" key="11">
    <source>
        <dbReference type="SAM" id="SignalP"/>
    </source>
</evidence>
<evidence type="ECO:0000256" key="1">
    <source>
        <dbReference type="ARBA" id="ARBA00001917"/>
    </source>
</evidence>
<evidence type="ECO:0000256" key="7">
    <source>
        <dbReference type="ARBA" id="ARBA00029325"/>
    </source>
</evidence>
<dbReference type="GO" id="GO:0005777">
    <property type="term" value="C:peroxisome"/>
    <property type="evidence" value="ECO:0007669"/>
    <property type="project" value="UniProtKB-ARBA"/>
</dbReference>
<reference evidence="14" key="1">
    <citation type="submission" date="2025-08" db="UniProtKB">
        <authorList>
            <consortium name="RefSeq"/>
        </authorList>
    </citation>
    <scope>IDENTIFICATION</scope>
    <source>
        <tissue evidence="14">Gonads</tissue>
    </source>
</reference>
<dbReference type="KEGG" id="lak:106167335"/>
<evidence type="ECO:0000256" key="3">
    <source>
        <dbReference type="ARBA" id="ARBA00022630"/>
    </source>
</evidence>
<comment type="similarity">
    <text evidence="6">Belongs to the FMN-dependent alpha-hydroxy acid dehydrogenase family.</text>
</comment>
<keyword evidence="13" id="KW-1185">Reference proteome</keyword>
<feature type="binding site" evidence="10">
    <location>
        <position position="268"/>
    </location>
    <ligand>
        <name>glyoxylate</name>
        <dbReference type="ChEBI" id="CHEBI:36655"/>
    </ligand>
</feature>